<dbReference type="GO" id="GO:0005742">
    <property type="term" value="C:mitochondrial outer membrane translocase complex"/>
    <property type="evidence" value="ECO:0007669"/>
    <property type="project" value="UniProtKB-UniRule"/>
</dbReference>
<dbReference type="PIRSF" id="PIRSF037707">
    <property type="entry name" value="MAS20_rcpt"/>
    <property type="match status" value="1"/>
</dbReference>
<dbReference type="GO" id="GO:0006605">
    <property type="term" value="P:protein targeting"/>
    <property type="evidence" value="ECO:0007669"/>
    <property type="project" value="InterPro"/>
</dbReference>
<evidence type="ECO:0000256" key="2">
    <source>
        <dbReference type="ARBA" id="ARBA00005792"/>
    </source>
</evidence>
<comment type="subcellular location">
    <subcellularLocation>
        <location evidence="1">Mitochondrion outer membrane</location>
        <topology evidence="1">Single-pass membrane protein</topology>
    </subcellularLocation>
</comment>
<keyword evidence="4 11" id="KW-0812">Transmembrane</keyword>
<evidence type="ECO:0000256" key="6">
    <source>
        <dbReference type="ARBA" id="ARBA00022927"/>
    </source>
</evidence>
<comment type="caution">
    <text evidence="12">The sequence shown here is derived from an EMBL/GenBank/DDBJ whole genome shotgun (WGS) entry which is preliminary data.</text>
</comment>
<comment type="similarity">
    <text evidence="2 10">Belongs to the Tom20 family.</text>
</comment>
<dbReference type="GO" id="GO:0008320">
    <property type="term" value="F:protein transmembrane transporter activity"/>
    <property type="evidence" value="ECO:0007669"/>
    <property type="project" value="TreeGrafter"/>
</dbReference>
<dbReference type="GO" id="GO:0006886">
    <property type="term" value="P:intracellular protein transport"/>
    <property type="evidence" value="ECO:0007669"/>
    <property type="project" value="InterPro"/>
</dbReference>
<dbReference type="GO" id="GO:0030943">
    <property type="term" value="F:mitochondrion targeting sequence binding"/>
    <property type="evidence" value="ECO:0007669"/>
    <property type="project" value="TreeGrafter"/>
</dbReference>
<evidence type="ECO:0000256" key="1">
    <source>
        <dbReference type="ARBA" id="ARBA00004572"/>
    </source>
</evidence>
<dbReference type="STRING" id="158441.A0A226EPE8"/>
<dbReference type="InterPro" id="IPR023392">
    <property type="entry name" value="Tom20_dom_sf"/>
</dbReference>
<dbReference type="Proteomes" id="UP000198287">
    <property type="component" value="Unassembled WGS sequence"/>
</dbReference>
<sequence length="170" mass="18514">MLSSMSGRTAAIGAAISGIIVLGYCMYFDHSRRSDPNFKKNLREKRKQRRLAKVSGSKLPDLRDQDAVQKYFLAEVQLGEDLLSQGEVDSAVEHLGSAIAVCGQPQQLLTILQQTLPPQVFHLLLQRLPMIGQAVHARQMESFGALNDGNGMGMSTSSGATVTVVDDELE</sequence>
<keyword evidence="7 11" id="KW-1133">Transmembrane helix</keyword>
<evidence type="ECO:0000256" key="5">
    <source>
        <dbReference type="ARBA" id="ARBA00022787"/>
    </source>
</evidence>
<feature type="transmembrane region" description="Helical" evidence="11">
    <location>
        <begin position="6"/>
        <end position="27"/>
    </location>
</feature>
<dbReference type="Gene3D" id="1.20.960.10">
    <property type="entry name" value="Mitochondrial outer membrane translocase complex, subunit Tom20 domain"/>
    <property type="match status" value="1"/>
</dbReference>
<dbReference type="PANTHER" id="PTHR12430:SF0">
    <property type="entry name" value="TRANSLOCASE OF OUTER MITOCHONDRIAL MEMBRANE 20"/>
    <property type="match status" value="1"/>
</dbReference>
<protein>
    <submittedName>
        <fullName evidence="12">Mitochondrial import receptor subunit TOM20</fullName>
    </submittedName>
</protein>
<accession>A0A226EPE8</accession>
<dbReference type="PANTHER" id="PTHR12430">
    <property type="entry name" value="MITOCHONDRIAL IMPORT RECEPTOR SUBUNIT TOM20"/>
    <property type="match status" value="1"/>
</dbReference>
<keyword evidence="3" id="KW-0813">Transport</keyword>
<keyword evidence="5 10" id="KW-1000">Mitochondrion outer membrane</keyword>
<dbReference type="GO" id="GO:0016031">
    <property type="term" value="P:tRNA import into mitochondrion"/>
    <property type="evidence" value="ECO:0007669"/>
    <property type="project" value="TreeGrafter"/>
</dbReference>
<dbReference type="PRINTS" id="PR00351">
    <property type="entry name" value="OM20RECEPTOR"/>
</dbReference>
<dbReference type="OrthoDB" id="2154253at2759"/>
<dbReference type="InterPro" id="IPR002056">
    <property type="entry name" value="MAS20"/>
</dbReference>
<evidence type="ECO:0000256" key="9">
    <source>
        <dbReference type="ARBA" id="ARBA00023136"/>
    </source>
</evidence>
<evidence type="ECO:0000256" key="11">
    <source>
        <dbReference type="SAM" id="Phobius"/>
    </source>
</evidence>
<dbReference type="AlphaFoldDB" id="A0A226EPE8"/>
<proteinExistence type="inferred from homology"/>
<organism evidence="12 13">
    <name type="scientific">Folsomia candida</name>
    <name type="common">Springtail</name>
    <dbReference type="NCBI Taxonomy" id="158441"/>
    <lineage>
        <taxon>Eukaryota</taxon>
        <taxon>Metazoa</taxon>
        <taxon>Ecdysozoa</taxon>
        <taxon>Arthropoda</taxon>
        <taxon>Hexapoda</taxon>
        <taxon>Collembola</taxon>
        <taxon>Entomobryomorpha</taxon>
        <taxon>Isotomoidea</taxon>
        <taxon>Isotomidae</taxon>
        <taxon>Proisotominae</taxon>
        <taxon>Folsomia</taxon>
    </lineage>
</organism>
<dbReference type="PRINTS" id="PR01989">
    <property type="entry name" value="EUOM20RECPTR"/>
</dbReference>
<name>A0A226EPE8_FOLCA</name>
<keyword evidence="6" id="KW-0653">Protein transport</keyword>
<evidence type="ECO:0000256" key="3">
    <source>
        <dbReference type="ARBA" id="ARBA00022448"/>
    </source>
</evidence>
<evidence type="ECO:0000256" key="7">
    <source>
        <dbReference type="ARBA" id="ARBA00022989"/>
    </source>
</evidence>
<keyword evidence="8 10" id="KW-0496">Mitochondrion</keyword>
<dbReference type="SUPFAM" id="SSF47157">
    <property type="entry name" value="Mitochondrial import receptor subunit Tom20"/>
    <property type="match status" value="1"/>
</dbReference>
<gene>
    <name evidence="12" type="ORF">Fcan01_06070</name>
</gene>
<reference evidence="12 13" key="1">
    <citation type="submission" date="2015-12" db="EMBL/GenBank/DDBJ databases">
        <title>The genome of Folsomia candida.</title>
        <authorList>
            <person name="Faddeeva A."/>
            <person name="Derks M.F."/>
            <person name="Anvar Y."/>
            <person name="Smit S."/>
            <person name="Van Straalen N."/>
            <person name="Roelofs D."/>
        </authorList>
    </citation>
    <scope>NUCLEOTIDE SEQUENCE [LARGE SCALE GENOMIC DNA]</scope>
    <source>
        <strain evidence="12 13">VU population</strain>
        <tissue evidence="12">Whole body</tissue>
    </source>
</reference>
<dbReference type="Pfam" id="PF02064">
    <property type="entry name" value="MAS20"/>
    <property type="match status" value="1"/>
</dbReference>
<evidence type="ECO:0000313" key="13">
    <source>
        <dbReference type="Proteomes" id="UP000198287"/>
    </source>
</evidence>
<keyword evidence="12" id="KW-0675">Receptor</keyword>
<evidence type="ECO:0000313" key="12">
    <source>
        <dbReference type="EMBL" id="OXA59017.1"/>
    </source>
</evidence>
<dbReference type="GO" id="GO:0030150">
    <property type="term" value="P:protein import into mitochondrial matrix"/>
    <property type="evidence" value="ECO:0007669"/>
    <property type="project" value="TreeGrafter"/>
</dbReference>
<dbReference type="OMA" id="PPPIFQI"/>
<keyword evidence="13" id="KW-1185">Reference proteome</keyword>
<dbReference type="InterPro" id="IPR022422">
    <property type="entry name" value="MAS20_rcpt_metazoan"/>
</dbReference>
<evidence type="ECO:0000256" key="8">
    <source>
        <dbReference type="ARBA" id="ARBA00023128"/>
    </source>
</evidence>
<evidence type="ECO:0000256" key="10">
    <source>
        <dbReference type="PIRNR" id="PIRNR037707"/>
    </source>
</evidence>
<keyword evidence="9 10" id="KW-0472">Membrane</keyword>
<dbReference type="EMBL" id="LNIX01000002">
    <property type="protein sequence ID" value="OXA59017.1"/>
    <property type="molecule type" value="Genomic_DNA"/>
</dbReference>
<evidence type="ECO:0000256" key="4">
    <source>
        <dbReference type="ARBA" id="ARBA00022692"/>
    </source>
</evidence>